<dbReference type="Gene3D" id="3.40.190.150">
    <property type="entry name" value="Bordetella uptake gene, domain 1"/>
    <property type="match status" value="1"/>
</dbReference>
<dbReference type="Gene3D" id="3.40.190.10">
    <property type="entry name" value="Periplasmic binding protein-like II"/>
    <property type="match status" value="1"/>
</dbReference>
<evidence type="ECO:0000313" key="2">
    <source>
        <dbReference type="EMBL" id="MVQ31024.1"/>
    </source>
</evidence>
<dbReference type="Proteomes" id="UP000469385">
    <property type="component" value="Unassembled WGS sequence"/>
</dbReference>
<evidence type="ECO:0000313" key="3">
    <source>
        <dbReference type="Proteomes" id="UP000469385"/>
    </source>
</evidence>
<dbReference type="InterPro" id="IPR005064">
    <property type="entry name" value="BUG"/>
</dbReference>
<dbReference type="PANTHER" id="PTHR42928:SF5">
    <property type="entry name" value="BLR1237 PROTEIN"/>
    <property type="match status" value="1"/>
</dbReference>
<dbReference type="PANTHER" id="PTHR42928">
    <property type="entry name" value="TRICARBOXYLATE-BINDING PROTEIN"/>
    <property type="match status" value="1"/>
</dbReference>
<dbReference type="Pfam" id="PF03401">
    <property type="entry name" value="TctC"/>
    <property type="match status" value="1"/>
</dbReference>
<accession>A0A6N8IVP1</accession>
<dbReference type="RefSeq" id="WP_157399119.1">
    <property type="nucleotide sequence ID" value="NZ_WSEL01000009.1"/>
</dbReference>
<protein>
    <submittedName>
        <fullName evidence="2">Tripartite tricarboxylate transporter substrate binding protein</fullName>
    </submittedName>
</protein>
<organism evidence="2 3">
    <name type="scientific">Ramlibacter pinisoli</name>
    <dbReference type="NCBI Taxonomy" id="2682844"/>
    <lineage>
        <taxon>Bacteria</taxon>
        <taxon>Pseudomonadati</taxon>
        <taxon>Pseudomonadota</taxon>
        <taxon>Betaproteobacteria</taxon>
        <taxon>Burkholderiales</taxon>
        <taxon>Comamonadaceae</taxon>
        <taxon>Ramlibacter</taxon>
    </lineage>
</organism>
<dbReference type="InterPro" id="IPR042100">
    <property type="entry name" value="Bug_dom1"/>
</dbReference>
<dbReference type="CDD" id="cd13578">
    <property type="entry name" value="PBP2_Bug27"/>
    <property type="match status" value="1"/>
</dbReference>
<dbReference type="EMBL" id="WSEL01000009">
    <property type="protein sequence ID" value="MVQ31024.1"/>
    <property type="molecule type" value="Genomic_DNA"/>
</dbReference>
<gene>
    <name evidence="2" type="ORF">GON04_16310</name>
</gene>
<name>A0A6N8IVP1_9BURK</name>
<dbReference type="AlphaFoldDB" id="A0A6N8IVP1"/>
<evidence type="ECO:0000256" key="1">
    <source>
        <dbReference type="ARBA" id="ARBA00006987"/>
    </source>
</evidence>
<keyword evidence="3" id="KW-1185">Reference proteome</keyword>
<dbReference type="SUPFAM" id="SSF53850">
    <property type="entry name" value="Periplasmic binding protein-like II"/>
    <property type="match status" value="1"/>
</dbReference>
<comment type="caution">
    <text evidence="2">The sequence shown here is derived from an EMBL/GenBank/DDBJ whole genome shotgun (WGS) entry which is preliminary data.</text>
</comment>
<proteinExistence type="inferred from homology"/>
<reference evidence="2 3" key="1">
    <citation type="submission" date="2019-12" db="EMBL/GenBank/DDBJ databases">
        <authorList>
            <person name="Huq M.A."/>
        </authorList>
    </citation>
    <scope>NUCLEOTIDE SEQUENCE [LARGE SCALE GENOMIC DNA]</scope>
    <source>
        <strain evidence="2 3">MAH-25</strain>
    </source>
</reference>
<comment type="similarity">
    <text evidence="1">Belongs to the UPF0065 (bug) family.</text>
</comment>
<sequence length="324" mass="33692">MASIRPLARLGLALLLGAALLPARAAWPERPIRLIVAFPPGGGTDIVARLLAPALSQRLGQPITIDNRGGAGGNIGTDAAAHAAPDGYTLLMGNIAPNAINASTFKHLPYDPEKDFAPISLVAVTPNILVVNPSVPAQSVADLIALAKSQPHSLNYPSAGRGTSSHLAGELFNTMARVDMVHVPYKGGGPAFTDLLGGQVQLFFATMPAAMPFVKSGRLRPLAVTSSQRSATLPDLPTIAESGLPGYSAVTWYGLLAPRGTPADIVQKVSREINEILKLPATREQLIAQGFEPAGSSPSDFAGFISAEIVKWGRVVKAAGIAPE</sequence>
<dbReference type="PIRSF" id="PIRSF017082">
    <property type="entry name" value="YflP"/>
    <property type="match status" value="1"/>
</dbReference>